<evidence type="ECO:0000256" key="7">
    <source>
        <dbReference type="ARBA" id="ARBA00023136"/>
    </source>
</evidence>
<dbReference type="PANTHER" id="PTHR21145">
    <property type="entry name" value="CHORISMATE MUTASE"/>
    <property type="match status" value="1"/>
</dbReference>
<keyword evidence="5" id="KW-0812">Transmembrane</keyword>
<evidence type="ECO:0000256" key="2">
    <source>
        <dbReference type="ARBA" id="ARBA00004370"/>
    </source>
</evidence>
<evidence type="ECO:0000256" key="5">
    <source>
        <dbReference type="ARBA" id="ARBA00022692"/>
    </source>
</evidence>
<organism evidence="9 10">
    <name type="scientific">Artemisia annua</name>
    <name type="common">Sweet wormwood</name>
    <dbReference type="NCBI Taxonomy" id="35608"/>
    <lineage>
        <taxon>Eukaryota</taxon>
        <taxon>Viridiplantae</taxon>
        <taxon>Streptophyta</taxon>
        <taxon>Embryophyta</taxon>
        <taxon>Tracheophyta</taxon>
        <taxon>Spermatophyta</taxon>
        <taxon>Magnoliopsida</taxon>
        <taxon>eudicotyledons</taxon>
        <taxon>Gunneridae</taxon>
        <taxon>Pentapetalae</taxon>
        <taxon>asterids</taxon>
        <taxon>campanulids</taxon>
        <taxon>Asterales</taxon>
        <taxon>Asteraceae</taxon>
        <taxon>Asteroideae</taxon>
        <taxon>Anthemideae</taxon>
        <taxon>Artemisiinae</taxon>
        <taxon>Artemisia</taxon>
    </lineage>
</organism>
<comment type="catalytic activity">
    <reaction evidence="1">
        <text>chorismate = prephenate</text>
        <dbReference type="Rhea" id="RHEA:13897"/>
        <dbReference type="ChEBI" id="CHEBI:29748"/>
        <dbReference type="ChEBI" id="CHEBI:29934"/>
        <dbReference type="EC" id="5.4.99.5"/>
    </reaction>
</comment>
<proteinExistence type="inferred from homology"/>
<name>A0A2U1QG37_ARTAN</name>
<evidence type="ECO:0000256" key="6">
    <source>
        <dbReference type="ARBA" id="ARBA00022989"/>
    </source>
</evidence>
<keyword evidence="7" id="KW-0472">Membrane</keyword>
<accession>A0A2U1QG37</accession>
<evidence type="ECO:0000313" key="10">
    <source>
        <dbReference type="Proteomes" id="UP000245207"/>
    </source>
</evidence>
<evidence type="ECO:0000256" key="8">
    <source>
        <dbReference type="ARBA" id="ARBA00023235"/>
    </source>
</evidence>
<evidence type="ECO:0000256" key="3">
    <source>
        <dbReference type="ARBA" id="ARBA00009457"/>
    </source>
</evidence>
<keyword evidence="6" id="KW-1133">Transmembrane helix</keyword>
<evidence type="ECO:0000256" key="1">
    <source>
        <dbReference type="ARBA" id="ARBA00000824"/>
    </source>
</evidence>
<evidence type="ECO:0000256" key="4">
    <source>
        <dbReference type="ARBA" id="ARBA00012404"/>
    </source>
</evidence>
<keyword evidence="10" id="KW-1185">Reference proteome</keyword>
<dbReference type="GO" id="GO:0004106">
    <property type="term" value="F:chorismate mutase activity"/>
    <property type="evidence" value="ECO:0007669"/>
    <property type="project" value="UniProtKB-EC"/>
</dbReference>
<dbReference type="STRING" id="35608.A0A2U1QG37"/>
<comment type="subcellular location">
    <subcellularLocation>
        <location evidence="2">Membrane</location>
    </subcellularLocation>
</comment>
<dbReference type="InterPro" id="IPR005045">
    <property type="entry name" value="CDC50/LEM3_fam"/>
</dbReference>
<keyword evidence="8 9" id="KW-0413">Isomerase</keyword>
<dbReference type="PANTHER" id="PTHR21145:SF0">
    <property type="entry name" value="CHORISMATE MUTASE 1, CHLOROPLASTIC"/>
    <property type="match status" value="1"/>
</dbReference>
<dbReference type="GO" id="GO:0009073">
    <property type="term" value="P:aromatic amino acid family biosynthetic process"/>
    <property type="evidence" value="ECO:0007669"/>
    <property type="project" value="InterPro"/>
</dbReference>
<dbReference type="Pfam" id="PF03381">
    <property type="entry name" value="CDC50"/>
    <property type="match status" value="1"/>
</dbReference>
<dbReference type="InterPro" id="IPR037039">
    <property type="entry name" value="CM_AroQ_sf_eucaryotic"/>
</dbReference>
<sequence>MLLVPKTMKAPVFVYFQLRNFYGSHRRYVWAGASKQREPDKHVGVGGYGYPVLNIKEGAYALLKSTFKREQIIDFMKATGLGGKGTLPSEGTPTVVKTEPGEMDIATNDTVVDPSASICAPVNYDHQPNEANFRPFGDATTLNTKAVWKAIYTIEQLNRRARTLFSQVSYFAQSHFQMNEYRDCVNVPAAVSYFAQSHFQMNEYRDCVNVPAADKEKLMELLTYPIVEESIQRCVETKAKDKEKLMELLTYPIVEESIQRCVETKAKTYEQVVSVGSMETGAGVQDHPKSCNDQNVVRRTRLHYVLRWQISVTGMLLSGFSLDRVTKLMQEDDQVWKALIKELLEEKLSNIESENQVFSQQAMTVSPNGKSLSARPRTMIIQRTPKKWEYAQWRSKGGYTYHVY</sequence>
<dbReference type="Gene3D" id="1.10.590.10">
    <property type="entry name" value="Chorismate mutase, AroQ class superfamily, eukaryotic"/>
    <property type="match status" value="1"/>
</dbReference>
<gene>
    <name evidence="9" type="ORF">CTI12_AA033860</name>
</gene>
<evidence type="ECO:0000313" key="9">
    <source>
        <dbReference type="EMBL" id="PWA96986.1"/>
    </source>
</evidence>
<dbReference type="EMBL" id="PKPP01000149">
    <property type="protein sequence ID" value="PWA96986.1"/>
    <property type="molecule type" value="Genomic_DNA"/>
</dbReference>
<reference evidence="9 10" key="1">
    <citation type="journal article" date="2018" name="Mol. Plant">
        <title>The genome of Artemisia annua provides insight into the evolution of Asteraceae family and artemisinin biosynthesis.</title>
        <authorList>
            <person name="Shen Q."/>
            <person name="Zhang L."/>
            <person name="Liao Z."/>
            <person name="Wang S."/>
            <person name="Yan T."/>
            <person name="Shi P."/>
            <person name="Liu M."/>
            <person name="Fu X."/>
            <person name="Pan Q."/>
            <person name="Wang Y."/>
            <person name="Lv Z."/>
            <person name="Lu X."/>
            <person name="Zhang F."/>
            <person name="Jiang W."/>
            <person name="Ma Y."/>
            <person name="Chen M."/>
            <person name="Hao X."/>
            <person name="Li L."/>
            <person name="Tang Y."/>
            <person name="Lv G."/>
            <person name="Zhou Y."/>
            <person name="Sun X."/>
            <person name="Brodelius P.E."/>
            <person name="Rose J.K.C."/>
            <person name="Tang K."/>
        </authorList>
    </citation>
    <scope>NUCLEOTIDE SEQUENCE [LARGE SCALE GENOMIC DNA]</scope>
    <source>
        <strain evidence="10">cv. Huhao1</strain>
        <tissue evidence="9">Leaf</tissue>
    </source>
</reference>
<comment type="caution">
    <text evidence="9">The sequence shown here is derived from an EMBL/GenBank/DDBJ whole genome shotgun (WGS) entry which is preliminary data.</text>
</comment>
<dbReference type="EC" id="5.4.99.5" evidence="4"/>
<dbReference type="GO" id="GO:0005737">
    <property type="term" value="C:cytoplasm"/>
    <property type="evidence" value="ECO:0007669"/>
    <property type="project" value="TreeGrafter"/>
</dbReference>
<protein>
    <recommendedName>
        <fullName evidence="4">chorismate mutase</fullName>
        <ecNumber evidence="4">5.4.99.5</ecNumber>
    </recommendedName>
</protein>
<dbReference type="InterPro" id="IPR008238">
    <property type="entry name" value="Chorismate_mutase_AroQ_euk"/>
</dbReference>
<dbReference type="Proteomes" id="UP000245207">
    <property type="component" value="Unassembled WGS sequence"/>
</dbReference>
<dbReference type="AlphaFoldDB" id="A0A2U1QG37"/>
<comment type="similarity">
    <text evidence="3">Belongs to the CDC50/LEM3 family.</text>
</comment>
<dbReference type="GO" id="GO:0016020">
    <property type="term" value="C:membrane"/>
    <property type="evidence" value="ECO:0007669"/>
    <property type="project" value="UniProtKB-SubCell"/>
</dbReference>